<evidence type="ECO:0000256" key="2">
    <source>
        <dbReference type="SAM" id="Phobius"/>
    </source>
</evidence>
<comment type="caution">
    <text evidence="3">The sequence shown here is derived from an EMBL/GenBank/DDBJ whole genome shotgun (WGS) entry which is preliminary data.</text>
</comment>
<proteinExistence type="predicted"/>
<keyword evidence="2" id="KW-0472">Membrane</keyword>
<feature type="region of interest" description="Disordered" evidence="1">
    <location>
        <begin position="1"/>
        <end position="24"/>
    </location>
</feature>
<reference evidence="3 4" key="1">
    <citation type="journal article" date="2020" name="ISME J.">
        <title>Uncovering the hidden diversity of litter-decomposition mechanisms in mushroom-forming fungi.</title>
        <authorList>
            <person name="Floudas D."/>
            <person name="Bentzer J."/>
            <person name="Ahren D."/>
            <person name="Johansson T."/>
            <person name="Persson P."/>
            <person name="Tunlid A."/>
        </authorList>
    </citation>
    <scope>NUCLEOTIDE SEQUENCE [LARGE SCALE GENOMIC DNA]</scope>
    <source>
        <strain evidence="3 4">CBS 101986</strain>
    </source>
</reference>
<dbReference type="AlphaFoldDB" id="A0A8H5ATL8"/>
<dbReference type="Proteomes" id="UP000567179">
    <property type="component" value="Unassembled WGS sequence"/>
</dbReference>
<dbReference type="EMBL" id="JAACJJ010000057">
    <property type="protein sequence ID" value="KAF5310686.1"/>
    <property type="molecule type" value="Genomic_DNA"/>
</dbReference>
<protein>
    <submittedName>
        <fullName evidence="3">Uncharacterized protein</fullName>
    </submittedName>
</protein>
<keyword evidence="4" id="KW-1185">Reference proteome</keyword>
<gene>
    <name evidence="3" type="ORF">D9619_008117</name>
</gene>
<keyword evidence="2" id="KW-1133">Transmembrane helix</keyword>
<evidence type="ECO:0000313" key="4">
    <source>
        <dbReference type="Proteomes" id="UP000567179"/>
    </source>
</evidence>
<organism evidence="3 4">
    <name type="scientific">Psilocybe cf. subviscida</name>
    <dbReference type="NCBI Taxonomy" id="2480587"/>
    <lineage>
        <taxon>Eukaryota</taxon>
        <taxon>Fungi</taxon>
        <taxon>Dikarya</taxon>
        <taxon>Basidiomycota</taxon>
        <taxon>Agaricomycotina</taxon>
        <taxon>Agaricomycetes</taxon>
        <taxon>Agaricomycetidae</taxon>
        <taxon>Agaricales</taxon>
        <taxon>Agaricineae</taxon>
        <taxon>Strophariaceae</taxon>
        <taxon>Psilocybe</taxon>
    </lineage>
</organism>
<name>A0A8H5ATL8_9AGAR</name>
<feature type="compositionally biased region" description="Polar residues" evidence="1">
    <location>
        <begin position="7"/>
        <end position="16"/>
    </location>
</feature>
<accession>A0A8H5ATL8</accession>
<evidence type="ECO:0000256" key="1">
    <source>
        <dbReference type="SAM" id="MobiDB-lite"/>
    </source>
</evidence>
<evidence type="ECO:0000313" key="3">
    <source>
        <dbReference type="EMBL" id="KAF5310686.1"/>
    </source>
</evidence>
<keyword evidence="2" id="KW-0812">Transmembrane</keyword>
<dbReference type="OrthoDB" id="3255642at2759"/>
<feature type="transmembrane region" description="Helical" evidence="2">
    <location>
        <begin position="40"/>
        <end position="62"/>
    </location>
</feature>
<sequence>MLKRSSLKNATHTPSTLELPDTKDDKNQASKFDLFATARYFGGTYSGLLLMYRIFCILAVALSSQLLQVSACEGECISGLTNALLGNFSRPLNIALEKMAGTIVTRLIPNSEYARDPISLLSPIISSYNKRAYDTMEQAVFPGYFHGKCQDPTTGIDPPGCPNPDCPVRCGTPGSIVHFYGKFIKIAFATTAELIGEITEPDASSYKLVEKSVKDAISNSKARRSYPPFIFRGSKLLSGNQRRLSTRNDHVKDELNDIFGQAKSILADICGGVSASDHGKDLPNCRWEQRFKQYILSFP</sequence>